<dbReference type="InterPro" id="IPR001343">
    <property type="entry name" value="Hemolysn_Ca-bd"/>
</dbReference>
<dbReference type="InterPro" id="IPR013431">
    <property type="entry name" value="Delta_60_rpt"/>
</dbReference>
<dbReference type="InterPro" id="IPR011049">
    <property type="entry name" value="Serralysin-like_metalloprot_C"/>
</dbReference>
<comment type="subcellular location">
    <subcellularLocation>
        <location evidence="2">Membrane</location>
    </subcellularLocation>
    <subcellularLocation>
        <location evidence="3">Secreted</location>
    </subcellularLocation>
</comment>
<dbReference type="Pfam" id="PF00353">
    <property type="entry name" value="HemolysinCabind"/>
    <property type="match status" value="2"/>
</dbReference>
<dbReference type="PANTHER" id="PTHR42754:SF1">
    <property type="entry name" value="LIPOPROTEIN"/>
    <property type="match status" value="1"/>
</dbReference>
<protein>
    <recommendedName>
        <fullName evidence="10">Peptidase M10 serralysin C-terminal domain-containing protein</fullName>
    </recommendedName>
</protein>
<keyword evidence="7" id="KW-0106">Calcium</keyword>
<sequence length="891" mass="92469">METATLSDTASNLTPRAATGKMLVGIGGHSDYAHSVALQADGKILLAGYSFNTSTRNTEFAVVRLNADGTLDSSFGGDGKATFDIGAGYDQAYSLALQSDGRILVSGYSHDPGADTDFSVIRLNPDGSLDTGFGDDGKATFDLGGGSESSRGSTVQPDGKILLLGYSVYFYDFGVLRLNTDGTLDTGFGTEGKATFHTEESSYGYDLTLQPDGKILMAGSGFNVIRLNADGTLDTGFGDDGKAAFDIALTDTSRSLALQPDGKILVAGSSYYDGDSHYDFSLIRLNADGSLDPGFGGDGEVTIDILESSDMSYGMALQPDGKILVAGQSYNPNSHDDDFSVIRLNADGSLDTSFGGDGKATFNVGGDHDAGQCLILQPDGKILIAGYSYNISSNDFEFSVIRLNADGSLDKNFGALDDGVVIFTGTDDSDRLTGSDAPELILGKGDEDRLEGGAGDDILDGGARRDVLSGGTGADLFRVSAREDSQRTASEGFADQILDFEAGTDRIDLSALGFTGLGDGHDGSLAVQANDAGTLTYLKSFEVDAEGRRFEIVLEGDYGSLLGSGNLIFAPLTLEGTEAGDSLTGSPVAENLAGASGDDRLHGAGGDDLLDGGTGRDRLIGGSGADLFRIVVREDSYRTASENFADRIRDFDPDEDRLDLSALGFTALGDGHGGTLAVRVNEAGTRTYLKSFEADAEGRRFELALDGDLAGRLDGGNLLFAAAPLEGSAADDDLIGTAAAEILAGADGDDYLHGGAGDDILDGGAGRDTLAGGSGADLFRFSVREDSQRTAGEGFVDRILDFEAGTDRIDLSALGFSGLGDGRDGTLAVQVNGERTYLKSFEADGEGRRFEVALEGDLGDQLSAGDFLFAAAAASADRLEVLGVTQPEQAA</sequence>
<feature type="domain" description="Peptidase M10 serralysin C-terminal" evidence="10">
    <location>
        <begin position="452"/>
        <end position="513"/>
    </location>
</feature>
<dbReference type="SUPFAM" id="SSF51120">
    <property type="entry name" value="beta-Roll"/>
    <property type="match status" value="3"/>
</dbReference>
<evidence type="ECO:0000256" key="3">
    <source>
        <dbReference type="ARBA" id="ARBA00004613"/>
    </source>
</evidence>
<dbReference type="RefSeq" id="WP_302227643.1">
    <property type="nucleotide sequence ID" value="NZ_CP092752.2"/>
</dbReference>
<evidence type="ECO:0000259" key="10">
    <source>
        <dbReference type="Pfam" id="PF08548"/>
    </source>
</evidence>
<dbReference type="GO" id="GO:0090729">
    <property type="term" value="F:toxin activity"/>
    <property type="evidence" value="ECO:0007669"/>
    <property type="project" value="UniProtKB-KW"/>
</dbReference>
<dbReference type="Gene3D" id="2.80.10.50">
    <property type="match status" value="4"/>
</dbReference>
<dbReference type="PRINTS" id="PR00313">
    <property type="entry name" value="CABNDNGRPT"/>
</dbReference>
<dbReference type="GO" id="GO:0016020">
    <property type="term" value="C:membrane"/>
    <property type="evidence" value="ECO:0007669"/>
    <property type="project" value="UniProtKB-SubCell"/>
</dbReference>
<dbReference type="PROSITE" id="PS00330">
    <property type="entry name" value="HEMOLYSIN_CALCIUM"/>
    <property type="match status" value="5"/>
</dbReference>
<dbReference type="InterPro" id="IPR018511">
    <property type="entry name" value="Hemolysin-typ_Ca-bd_CS"/>
</dbReference>
<evidence type="ECO:0000256" key="2">
    <source>
        <dbReference type="ARBA" id="ARBA00004370"/>
    </source>
</evidence>
<name>Q8RMZ9_AZOVI</name>
<accession>Q8RMZ9</accession>
<evidence type="ECO:0000256" key="5">
    <source>
        <dbReference type="ARBA" id="ARBA00022656"/>
    </source>
</evidence>
<dbReference type="Pfam" id="PF08548">
    <property type="entry name" value="Peptidase_M10_C"/>
    <property type="match status" value="2"/>
</dbReference>
<dbReference type="InterPro" id="IPR013858">
    <property type="entry name" value="Peptidase_M10B_C"/>
</dbReference>
<keyword evidence="9" id="KW-0472">Membrane</keyword>
<dbReference type="AlphaFoldDB" id="Q8RMZ9"/>
<dbReference type="InterPro" id="IPR003995">
    <property type="entry name" value="RTX_toxin_determinant-A"/>
</dbReference>
<dbReference type="EMBL" id="AF486645">
    <property type="protein sequence ID" value="AAL93194.1"/>
    <property type="molecule type" value="Genomic_DNA"/>
</dbReference>
<keyword evidence="5" id="KW-0800">Toxin</keyword>
<evidence type="ECO:0000256" key="4">
    <source>
        <dbReference type="ARBA" id="ARBA00022525"/>
    </source>
</evidence>
<evidence type="ECO:0000313" key="11">
    <source>
        <dbReference type="EMBL" id="AAL93194.1"/>
    </source>
</evidence>
<evidence type="ECO:0000256" key="6">
    <source>
        <dbReference type="ARBA" id="ARBA00022737"/>
    </source>
</evidence>
<organism evidence="11">
    <name type="scientific">Azotobacter vinelandii</name>
    <dbReference type="NCBI Taxonomy" id="354"/>
    <lineage>
        <taxon>Bacteria</taxon>
        <taxon>Pseudomonadati</taxon>
        <taxon>Pseudomonadota</taxon>
        <taxon>Gammaproteobacteria</taxon>
        <taxon>Pseudomonadales</taxon>
        <taxon>Pseudomonadaceae</taxon>
        <taxon>Azotobacter</taxon>
    </lineage>
</organism>
<evidence type="ECO:0000256" key="7">
    <source>
        <dbReference type="ARBA" id="ARBA00022837"/>
    </source>
</evidence>
<dbReference type="GO" id="GO:0005615">
    <property type="term" value="C:extracellular space"/>
    <property type="evidence" value="ECO:0007669"/>
    <property type="project" value="InterPro"/>
</dbReference>
<keyword evidence="6" id="KW-0677">Repeat</keyword>
<dbReference type="SUPFAM" id="SSF63829">
    <property type="entry name" value="Calcium-dependent phosphotriesterase"/>
    <property type="match status" value="1"/>
</dbReference>
<evidence type="ECO:0000256" key="9">
    <source>
        <dbReference type="ARBA" id="ARBA00023136"/>
    </source>
</evidence>
<proteinExistence type="predicted"/>
<dbReference type="Pfam" id="PF17164">
    <property type="entry name" value="DUF5122"/>
    <property type="match status" value="7"/>
</dbReference>
<evidence type="ECO:0000256" key="8">
    <source>
        <dbReference type="ARBA" id="ARBA00023026"/>
    </source>
</evidence>
<dbReference type="Gene3D" id="2.150.10.10">
    <property type="entry name" value="Serralysin-like metalloprotease, C-terminal"/>
    <property type="match status" value="2"/>
</dbReference>
<keyword evidence="4" id="KW-0964">Secreted</keyword>
<dbReference type="SUPFAM" id="SSF101908">
    <property type="entry name" value="Putative isomerase YbhE"/>
    <property type="match status" value="1"/>
</dbReference>
<dbReference type="NCBIfam" id="TIGR02608">
    <property type="entry name" value="delta_60_rpt"/>
    <property type="match status" value="7"/>
</dbReference>
<evidence type="ECO:0000256" key="1">
    <source>
        <dbReference type="ARBA" id="ARBA00001913"/>
    </source>
</evidence>
<reference evidence="11" key="1">
    <citation type="submission" date="2002-02" db="EMBL/GenBank/DDBJ databases">
        <authorList>
            <person name="Svanem B.I."/>
            <person name="Valla S."/>
        </authorList>
    </citation>
    <scope>NUCLEOTIDE SEQUENCE</scope>
</reference>
<dbReference type="GO" id="GO:0005509">
    <property type="term" value="F:calcium ion binding"/>
    <property type="evidence" value="ECO:0007669"/>
    <property type="project" value="InterPro"/>
</dbReference>
<comment type="cofactor">
    <cofactor evidence="1">
        <name>Ca(2+)</name>
        <dbReference type="ChEBI" id="CHEBI:29108"/>
    </cofactor>
</comment>
<keyword evidence="8" id="KW-0843">Virulence</keyword>
<dbReference type="PANTHER" id="PTHR42754">
    <property type="entry name" value="ENDOGLUCANASE"/>
    <property type="match status" value="1"/>
</dbReference>
<dbReference type="PRINTS" id="PR01488">
    <property type="entry name" value="RTXTOXINA"/>
</dbReference>
<feature type="domain" description="Peptidase M10 serralysin C-terminal" evidence="10">
    <location>
        <begin position="590"/>
        <end position="664"/>
    </location>
</feature>